<dbReference type="SFLD" id="SFLDS00029">
    <property type="entry name" value="Radical_SAM"/>
    <property type="match status" value="1"/>
</dbReference>
<dbReference type="EC" id="1.3.99.22" evidence="7"/>
<keyword evidence="7" id="KW-0560">Oxidoreductase</keyword>
<sequence>MMKPEELFAKMSPEERLMQLGRATDNPLMEAFDAKRVVHAGLNGRPLSPEEAQQTWQKVMATEPVKGQLQSAYIHIPFCQTKCLYCGFFQNAANQSAEDRYIDLLIQDLESDATQRRLKDGLIQTVFIGGGTPTSLSATNAARLLQAIKKCLPLANDYELTLEGRINDVVPEKMEAWFANGVNRMSLGVQSFHTKIRRQLGRLDDQETILERLRQLKEYNQCALVVDLIYGLPDQTPEKWQEDLELLEAAPIDGMDLYQLNVFENSDLNTAIKNGKVSPAATTREQAAMFAQARAFVDSYNYRRLSVAHWSRSSRERSLYNTMAKRGYPMFPFGCGAGGNVGGYMTMLHRSLGAYEHMVEAGQKPFMVLMKQSPLQEVANIIVDQLEHCYFDLKPLVAYDERLAELTWLYDLWRERGLVEHNGIMYKLTLAGEFWHVNLTQTTIELAQYLLTGESSMSHERIAAQNAPGKPAGHPGGVPKGHPGGMPKGHPGGIPKGHPTGVSQGNPGHPTGIAKKSAHAMTEPEGMIKGHMGSMIKEQPPGIHVVRGAKGNEVSG</sequence>
<dbReference type="SMART" id="SM00729">
    <property type="entry name" value="Elp3"/>
    <property type="match status" value="1"/>
</dbReference>
<dbReference type="InterPro" id="IPR034505">
    <property type="entry name" value="Coproporphyrinogen-III_oxidase"/>
</dbReference>
<dbReference type="SFLD" id="SFLDG01065">
    <property type="entry name" value="anaerobic_coproporphyrinogen-I"/>
    <property type="match status" value="1"/>
</dbReference>
<organism evidence="7">
    <name type="scientific">Veillonella ratti</name>
    <dbReference type="NCBI Taxonomy" id="103892"/>
    <lineage>
        <taxon>Bacteria</taxon>
        <taxon>Bacillati</taxon>
        <taxon>Bacillota</taxon>
        <taxon>Negativicutes</taxon>
        <taxon>Veillonellales</taxon>
        <taxon>Veillonellaceae</taxon>
        <taxon>Veillonella</taxon>
    </lineage>
</organism>
<dbReference type="AlphaFoldDB" id="A0A6N3A550"/>
<gene>
    <name evidence="7" type="primary">hemN_1</name>
    <name evidence="7" type="ORF">VRLFYP33_00652</name>
</gene>
<dbReference type="Pfam" id="PF04055">
    <property type="entry name" value="Radical_SAM"/>
    <property type="match status" value="1"/>
</dbReference>
<dbReference type="GO" id="GO:0046872">
    <property type="term" value="F:metal ion binding"/>
    <property type="evidence" value="ECO:0007669"/>
    <property type="project" value="UniProtKB-KW"/>
</dbReference>
<feature type="region of interest" description="Disordered" evidence="5">
    <location>
        <begin position="460"/>
        <end position="520"/>
    </location>
</feature>
<dbReference type="PANTHER" id="PTHR13932">
    <property type="entry name" value="COPROPORPHYRINIGEN III OXIDASE"/>
    <property type="match status" value="1"/>
</dbReference>
<dbReference type="InterPro" id="IPR013785">
    <property type="entry name" value="Aldolase_TIM"/>
</dbReference>
<reference evidence="7" key="1">
    <citation type="submission" date="2019-11" db="EMBL/GenBank/DDBJ databases">
        <authorList>
            <person name="Feng L."/>
        </authorList>
    </citation>
    <scope>NUCLEOTIDE SEQUENCE</scope>
    <source>
        <strain evidence="7">VrattiLFYP33</strain>
    </source>
</reference>
<evidence type="ECO:0000256" key="5">
    <source>
        <dbReference type="SAM" id="MobiDB-lite"/>
    </source>
</evidence>
<evidence type="ECO:0000256" key="2">
    <source>
        <dbReference type="ARBA" id="ARBA00022723"/>
    </source>
</evidence>
<dbReference type="PROSITE" id="PS51918">
    <property type="entry name" value="RADICAL_SAM"/>
    <property type="match status" value="1"/>
</dbReference>
<feature type="compositionally biased region" description="Gly residues" evidence="5">
    <location>
        <begin position="474"/>
        <end position="495"/>
    </location>
</feature>
<evidence type="ECO:0000256" key="3">
    <source>
        <dbReference type="ARBA" id="ARBA00023004"/>
    </source>
</evidence>
<dbReference type="GO" id="GO:0051539">
    <property type="term" value="F:4 iron, 4 sulfur cluster binding"/>
    <property type="evidence" value="ECO:0007669"/>
    <property type="project" value="TreeGrafter"/>
</dbReference>
<dbReference type="SFLD" id="SFLDG01082">
    <property type="entry name" value="B12-binding_domain_containing"/>
    <property type="match status" value="1"/>
</dbReference>
<name>A0A6N3A550_9FIRM</name>
<dbReference type="EMBL" id="CACRUX010000022">
    <property type="protein sequence ID" value="VYT86801.1"/>
    <property type="molecule type" value="Genomic_DNA"/>
</dbReference>
<dbReference type="InterPro" id="IPR006638">
    <property type="entry name" value="Elp3/MiaA/NifB-like_rSAM"/>
</dbReference>
<evidence type="ECO:0000259" key="6">
    <source>
        <dbReference type="PROSITE" id="PS51918"/>
    </source>
</evidence>
<dbReference type="InterPro" id="IPR026332">
    <property type="entry name" value="HutW"/>
</dbReference>
<keyword evidence="3" id="KW-0408">Iron</keyword>
<dbReference type="RefSeq" id="WP_422105564.1">
    <property type="nucleotide sequence ID" value="NZ_CACRUX010000022.1"/>
</dbReference>
<keyword evidence="4" id="KW-0411">Iron-sulfur</keyword>
<accession>A0A6N3A550</accession>
<dbReference type="GO" id="GO:0005737">
    <property type="term" value="C:cytoplasm"/>
    <property type="evidence" value="ECO:0007669"/>
    <property type="project" value="TreeGrafter"/>
</dbReference>
<evidence type="ECO:0000256" key="1">
    <source>
        <dbReference type="ARBA" id="ARBA00022691"/>
    </source>
</evidence>
<feature type="domain" description="Radical SAM core" evidence="6">
    <location>
        <begin position="64"/>
        <end position="301"/>
    </location>
</feature>
<dbReference type="InterPro" id="IPR007197">
    <property type="entry name" value="rSAM"/>
</dbReference>
<keyword evidence="1" id="KW-0949">S-adenosyl-L-methionine</keyword>
<evidence type="ECO:0000256" key="4">
    <source>
        <dbReference type="ARBA" id="ARBA00023014"/>
    </source>
</evidence>
<dbReference type="InterPro" id="IPR058240">
    <property type="entry name" value="rSAM_sf"/>
</dbReference>
<dbReference type="SUPFAM" id="SSF102114">
    <property type="entry name" value="Radical SAM enzymes"/>
    <property type="match status" value="1"/>
</dbReference>
<dbReference type="SFLD" id="SFLDF00311">
    <property type="entry name" value="heme_degradation_proteins_(Hut"/>
    <property type="match status" value="1"/>
</dbReference>
<dbReference type="GO" id="GO:0016491">
    <property type="term" value="F:oxidoreductase activity"/>
    <property type="evidence" value="ECO:0007669"/>
    <property type="project" value="UniProtKB-KW"/>
</dbReference>
<dbReference type="PANTHER" id="PTHR13932:SF9">
    <property type="entry name" value="COPROPORPHYRINOGEN III OXIDASE"/>
    <property type="match status" value="1"/>
</dbReference>
<dbReference type="NCBIfam" id="TIGR04107">
    <property type="entry name" value="rSAM_HutW"/>
    <property type="match status" value="1"/>
</dbReference>
<dbReference type="Gene3D" id="3.20.20.70">
    <property type="entry name" value="Aldolase class I"/>
    <property type="match status" value="1"/>
</dbReference>
<proteinExistence type="predicted"/>
<keyword evidence="2" id="KW-0479">Metal-binding</keyword>
<dbReference type="GO" id="GO:0006779">
    <property type="term" value="P:porphyrin-containing compound biosynthetic process"/>
    <property type="evidence" value="ECO:0007669"/>
    <property type="project" value="TreeGrafter"/>
</dbReference>
<protein>
    <submittedName>
        <fullName evidence="7">Oxygen-independent coproporphyrinogen-III oxidase 1</fullName>
        <ecNumber evidence="7">1.3.99.22</ecNumber>
    </submittedName>
</protein>
<evidence type="ECO:0000313" key="7">
    <source>
        <dbReference type="EMBL" id="VYT86801.1"/>
    </source>
</evidence>